<accession>A0A7W8CYK6</accession>
<dbReference type="InterPro" id="IPR002560">
    <property type="entry name" value="Transposase_DDE"/>
</dbReference>
<evidence type="ECO:0000313" key="3">
    <source>
        <dbReference type="EMBL" id="MBB5183973.1"/>
    </source>
</evidence>
<comment type="caution">
    <text evidence="3">The sequence shown here is derived from an EMBL/GenBank/DDBJ whole genome shotgun (WGS) entry which is preliminary data.</text>
</comment>
<protein>
    <recommendedName>
        <fullName evidence="2">Transposase IS204/IS1001/IS1096/IS1165 DDE domain-containing protein</fullName>
    </recommendedName>
</protein>
<dbReference type="Proteomes" id="UP000521313">
    <property type="component" value="Unassembled WGS sequence"/>
</dbReference>
<sequence>MDLFCRIEWTSHSVIINDLKNAEKRLDELIDIYKDCNIPIFTEFGCLLTRYHDSIVNSFIYVKDKNITEAALRRLSNGPLESFNNFPSALRAQSHGISNFQFNRNRILWALRDDAPMRLIPRPDKEIHKPGKKRGSYKKTKKSRQ</sequence>
<gene>
    <name evidence="3" type="ORF">HNQ43_000006</name>
</gene>
<proteinExistence type="predicted"/>
<dbReference type="Pfam" id="PF01610">
    <property type="entry name" value="DDE_Tnp_ISL3"/>
    <property type="match status" value="1"/>
</dbReference>
<evidence type="ECO:0000259" key="2">
    <source>
        <dbReference type="Pfam" id="PF01610"/>
    </source>
</evidence>
<organism evidence="3 4">
    <name type="scientific">Faecalicoccus acidiformans</name>
    <dbReference type="NCBI Taxonomy" id="915173"/>
    <lineage>
        <taxon>Bacteria</taxon>
        <taxon>Bacillati</taxon>
        <taxon>Bacillota</taxon>
        <taxon>Erysipelotrichia</taxon>
        <taxon>Erysipelotrichales</taxon>
        <taxon>Erysipelotrichaceae</taxon>
        <taxon>Faecalicoccus</taxon>
    </lineage>
</organism>
<reference evidence="3 4" key="1">
    <citation type="submission" date="2020-08" db="EMBL/GenBank/DDBJ databases">
        <title>Genomic Encyclopedia of Type Strains, Phase IV (KMG-IV): sequencing the most valuable type-strain genomes for metagenomic binning, comparative biology and taxonomic classification.</title>
        <authorList>
            <person name="Goeker M."/>
        </authorList>
    </citation>
    <scope>NUCLEOTIDE SEQUENCE [LARGE SCALE GENOMIC DNA]</scope>
    <source>
        <strain evidence="3 4">DSM 26963</strain>
    </source>
</reference>
<feature type="region of interest" description="Disordered" evidence="1">
    <location>
        <begin position="121"/>
        <end position="145"/>
    </location>
</feature>
<dbReference type="EMBL" id="JACHHD010000001">
    <property type="protein sequence ID" value="MBB5183973.1"/>
    <property type="molecule type" value="Genomic_DNA"/>
</dbReference>
<evidence type="ECO:0000256" key="1">
    <source>
        <dbReference type="SAM" id="MobiDB-lite"/>
    </source>
</evidence>
<evidence type="ECO:0000313" key="4">
    <source>
        <dbReference type="Proteomes" id="UP000521313"/>
    </source>
</evidence>
<name>A0A7W8CYK6_9FIRM</name>
<dbReference type="AlphaFoldDB" id="A0A7W8CYK6"/>
<feature type="compositionally biased region" description="Basic residues" evidence="1">
    <location>
        <begin position="130"/>
        <end position="145"/>
    </location>
</feature>
<feature type="domain" description="Transposase IS204/IS1001/IS1096/IS1165 DDE" evidence="2">
    <location>
        <begin position="18"/>
        <end position="107"/>
    </location>
</feature>
<dbReference type="RefSeq" id="WP_183373639.1">
    <property type="nucleotide sequence ID" value="NZ_JACHHD010000001.1"/>
</dbReference>